<organism evidence="3 4">
    <name type="scientific">Ensete ventricosum</name>
    <name type="common">Abyssinian banana</name>
    <name type="synonym">Musa ensete</name>
    <dbReference type="NCBI Taxonomy" id="4639"/>
    <lineage>
        <taxon>Eukaryota</taxon>
        <taxon>Viridiplantae</taxon>
        <taxon>Streptophyta</taxon>
        <taxon>Embryophyta</taxon>
        <taxon>Tracheophyta</taxon>
        <taxon>Spermatophyta</taxon>
        <taxon>Magnoliopsida</taxon>
        <taxon>Liliopsida</taxon>
        <taxon>Zingiberales</taxon>
        <taxon>Musaceae</taxon>
        <taxon>Ensete</taxon>
    </lineage>
</organism>
<evidence type="ECO:0000313" key="4">
    <source>
        <dbReference type="Proteomes" id="UP001222027"/>
    </source>
</evidence>
<comment type="caution">
    <text evidence="3">The sequence shown here is derived from an EMBL/GenBank/DDBJ whole genome shotgun (WGS) entry which is preliminary data.</text>
</comment>
<evidence type="ECO:0000256" key="1">
    <source>
        <dbReference type="SAM" id="MobiDB-lite"/>
    </source>
</evidence>
<feature type="chain" id="PRO_5044603892" description="OCRE domain-containing protein" evidence="2">
    <location>
        <begin position="28"/>
        <end position="179"/>
    </location>
</feature>
<keyword evidence="4" id="KW-1185">Reference proteome</keyword>
<dbReference type="PANTHER" id="PTHR35274">
    <property type="entry name" value="E6-LIKE PROTEIN"/>
    <property type="match status" value="1"/>
</dbReference>
<dbReference type="AlphaFoldDB" id="A0A444C0L1"/>
<proteinExistence type="predicted"/>
<evidence type="ECO:0000256" key="2">
    <source>
        <dbReference type="SAM" id="SignalP"/>
    </source>
</evidence>
<keyword evidence="2" id="KW-0732">Signal</keyword>
<feature type="region of interest" description="Disordered" evidence="1">
    <location>
        <begin position="156"/>
        <end position="179"/>
    </location>
</feature>
<dbReference type="EMBL" id="JAQQAF010000007">
    <property type="protein sequence ID" value="KAJ8471502.1"/>
    <property type="molecule type" value="Genomic_DNA"/>
</dbReference>
<dbReference type="OrthoDB" id="781789at2759"/>
<dbReference type="PANTHER" id="PTHR35274:SF2">
    <property type="entry name" value="E6-LIKE PROTEIN"/>
    <property type="match status" value="1"/>
</dbReference>
<dbReference type="Proteomes" id="UP001222027">
    <property type="component" value="Unassembled WGS sequence"/>
</dbReference>
<name>A0A444C0L1_ENSVE</name>
<feature type="signal peptide" evidence="2">
    <location>
        <begin position="1"/>
        <end position="27"/>
    </location>
</feature>
<accession>A0A444C0L1</accession>
<gene>
    <name evidence="3" type="ORF">OPV22_025845</name>
</gene>
<evidence type="ECO:0008006" key="5">
    <source>
        <dbReference type="Google" id="ProtNLM"/>
    </source>
</evidence>
<reference evidence="3 4" key="1">
    <citation type="submission" date="2022-12" db="EMBL/GenBank/DDBJ databases">
        <title>Chromosome-scale assembly of the Ensete ventricosum genome.</title>
        <authorList>
            <person name="Dussert Y."/>
            <person name="Stocks J."/>
            <person name="Wendawek A."/>
            <person name="Woldeyes F."/>
            <person name="Nichols R.A."/>
            <person name="Borrell J.S."/>
        </authorList>
    </citation>
    <scope>NUCLEOTIDE SEQUENCE [LARGE SCALE GENOMIC DNA]</scope>
    <source>
        <strain evidence="4">cv. Maze</strain>
        <tissue evidence="3">Seeds</tissue>
    </source>
</reference>
<dbReference type="InterPro" id="IPR040290">
    <property type="entry name" value="Prot_E6-like"/>
</dbReference>
<sequence>MASVAGHSSLTFLLLLLFAISCPRVDARESRAFGKVTREKELPTETVVVPEETPAVQVDKAARLGKEMYGYNYDGHDEAAGFSTSFPPNTKPDAEYGSYKNRESSAMHRPNYGRRKDQYGMSDTRFLENGRYFYDVNAERGYGAYAGIGVAGADHRGYGGAYNNGEGNKEGEEEEESVP</sequence>
<protein>
    <recommendedName>
        <fullName evidence="5">OCRE domain-containing protein</fullName>
    </recommendedName>
</protein>
<evidence type="ECO:0000313" key="3">
    <source>
        <dbReference type="EMBL" id="KAJ8471502.1"/>
    </source>
</evidence>